<evidence type="ECO:0000256" key="1">
    <source>
        <dbReference type="ARBA" id="ARBA00000085"/>
    </source>
</evidence>
<dbReference type="GO" id="GO:0005524">
    <property type="term" value="F:ATP binding"/>
    <property type="evidence" value="ECO:0007669"/>
    <property type="project" value="UniProtKB-KW"/>
</dbReference>
<evidence type="ECO:0000256" key="5">
    <source>
        <dbReference type="ARBA" id="ARBA00022777"/>
    </source>
</evidence>
<evidence type="ECO:0000256" key="2">
    <source>
        <dbReference type="ARBA" id="ARBA00012438"/>
    </source>
</evidence>
<dbReference type="PRINTS" id="PR00344">
    <property type="entry name" value="BCTRLSENSOR"/>
</dbReference>
<keyword evidence="4" id="KW-0808">Transferase</keyword>
<keyword evidence="8" id="KW-1185">Reference proteome</keyword>
<dbReference type="PANTHER" id="PTHR42878:SF15">
    <property type="entry name" value="BACTERIOPHYTOCHROME"/>
    <property type="match status" value="1"/>
</dbReference>
<name>A0ABP6UL02_9FLAO</name>
<keyword evidence="7" id="KW-0547">Nucleotide-binding</keyword>
<evidence type="ECO:0000259" key="6">
    <source>
        <dbReference type="PROSITE" id="PS50109"/>
    </source>
</evidence>
<dbReference type="InterPro" id="IPR050351">
    <property type="entry name" value="BphY/WalK/GraS-like"/>
</dbReference>
<reference evidence="8" key="1">
    <citation type="journal article" date="2019" name="Int. J. Syst. Evol. Microbiol.">
        <title>The Global Catalogue of Microorganisms (GCM) 10K type strain sequencing project: providing services to taxonomists for standard genome sequencing and annotation.</title>
        <authorList>
            <consortium name="The Broad Institute Genomics Platform"/>
            <consortium name="The Broad Institute Genome Sequencing Center for Infectious Disease"/>
            <person name="Wu L."/>
            <person name="Ma J."/>
        </authorList>
    </citation>
    <scope>NUCLEOTIDE SEQUENCE [LARGE SCALE GENOMIC DNA]</scope>
    <source>
        <strain evidence="8">JCM 17106</strain>
    </source>
</reference>
<sequence>MNSLLARQIRKTLSKELQSDPRLTSFLNTIHKSYENYEDQFSMLQRAMSISSQELFDANIQLKKEAEQQRNVIESLKDATKILRSVSIPVDKKVKETKELTGIELANLIEQQATQISKIEKQREKIFKDLQKSNHELSEYAHVVSHDLKSPLRTIDTLMNWIKEDCPDVLNDAAKGHMHLIDKNIQKMDNLIEGILAYSVIGKKTDSIINVNTQELVEEIIALQPKSETTHITITNTLPYLAIDKFRLKQLFQNLITNAIASIGKKAGIITIASETADDYHTFSITDNGTGIEKKYHKKIFEIFQTLDDNKETTGIGLSIVKKIIDSYQGAIWIKSELGKGTTFYFTLKNS</sequence>
<proteinExistence type="predicted"/>
<evidence type="ECO:0000256" key="4">
    <source>
        <dbReference type="ARBA" id="ARBA00022679"/>
    </source>
</evidence>
<dbReference type="InterPro" id="IPR036890">
    <property type="entry name" value="HATPase_C_sf"/>
</dbReference>
<dbReference type="SMART" id="SM00387">
    <property type="entry name" value="HATPase_c"/>
    <property type="match status" value="1"/>
</dbReference>
<dbReference type="SUPFAM" id="SSF47384">
    <property type="entry name" value="Homodimeric domain of signal transducing histidine kinase"/>
    <property type="match status" value="1"/>
</dbReference>
<keyword evidence="7" id="KW-0067">ATP-binding</keyword>
<evidence type="ECO:0000313" key="7">
    <source>
        <dbReference type="EMBL" id="GAA3510259.1"/>
    </source>
</evidence>
<dbReference type="PANTHER" id="PTHR42878">
    <property type="entry name" value="TWO-COMPONENT HISTIDINE KINASE"/>
    <property type="match status" value="1"/>
</dbReference>
<dbReference type="Proteomes" id="UP001500459">
    <property type="component" value="Unassembled WGS sequence"/>
</dbReference>
<evidence type="ECO:0000256" key="3">
    <source>
        <dbReference type="ARBA" id="ARBA00022553"/>
    </source>
</evidence>
<dbReference type="Gene3D" id="3.30.565.10">
    <property type="entry name" value="Histidine kinase-like ATPase, C-terminal domain"/>
    <property type="match status" value="1"/>
</dbReference>
<dbReference type="SUPFAM" id="SSF55874">
    <property type="entry name" value="ATPase domain of HSP90 chaperone/DNA topoisomerase II/histidine kinase"/>
    <property type="match status" value="1"/>
</dbReference>
<dbReference type="InterPro" id="IPR005467">
    <property type="entry name" value="His_kinase_dom"/>
</dbReference>
<dbReference type="CDD" id="cd00082">
    <property type="entry name" value="HisKA"/>
    <property type="match status" value="1"/>
</dbReference>
<dbReference type="PROSITE" id="PS50109">
    <property type="entry name" value="HIS_KIN"/>
    <property type="match status" value="1"/>
</dbReference>
<keyword evidence="3" id="KW-0597">Phosphoprotein</keyword>
<dbReference type="Pfam" id="PF02518">
    <property type="entry name" value="HATPase_c"/>
    <property type="match status" value="1"/>
</dbReference>
<dbReference type="Gene3D" id="1.10.287.130">
    <property type="match status" value="1"/>
</dbReference>
<feature type="domain" description="Histidine kinase" evidence="6">
    <location>
        <begin position="143"/>
        <end position="351"/>
    </location>
</feature>
<dbReference type="InterPro" id="IPR036097">
    <property type="entry name" value="HisK_dim/P_sf"/>
</dbReference>
<dbReference type="RefSeq" id="WP_344927763.1">
    <property type="nucleotide sequence ID" value="NZ_BAABCW010000009.1"/>
</dbReference>
<accession>A0ABP6UL02</accession>
<protein>
    <recommendedName>
        <fullName evidence="2">histidine kinase</fullName>
        <ecNumber evidence="2">2.7.13.3</ecNumber>
    </recommendedName>
</protein>
<dbReference type="InterPro" id="IPR003661">
    <property type="entry name" value="HisK_dim/P_dom"/>
</dbReference>
<keyword evidence="5" id="KW-0418">Kinase</keyword>
<dbReference type="EMBL" id="BAABCW010000009">
    <property type="protein sequence ID" value="GAA3510259.1"/>
    <property type="molecule type" value="Genomic_DNA"/>
</dbReference>
<dbReference type="InterPro" id="IPR004358">
    <property type="entry name" value="Sig_transdc_His_kin-like_C"/>
</dbReference>
<gene>
    <name evidence="7" type="ORF">GCM10022393_24370</name>
</gene>
<comment type="caution">
    <text evidence="7">The sequence shown here is derived from an EMBL/GenBank/DDBJ whole genome shotgun (WGS) entry which is preliminary data.</text>
</comment>
<evidence type="ECO:0000313" key="8">
    <source>
        <dbReference type="Proteomes" id="UP001500459"/>
    </source>
</evidence>
<organism evidence="7 8">
    <name type="scientific">Aquimarina addita</name>
    <dbReference type="NCBI Taxonomy" id="870485"/>
    <lineage>
        <taxon>Bacteria</taxon>
        <taxon>Pseudomonadati</taxon>
        <taxon>Bacteroidota</taxon>
        <taxon>Flavobacteriia</taxon>
        <taxon>Flavobacteriales</taxon>
        <taxon>Flavobacteriaceae</taxon>
        <taxon>Aquimarina</taxon>
    </lineage>
</organism>
<dbReference type="InterPro" id="IPR003594">
    <property type="entry name" value="HATPase_dom"/>
</dbReference>
<dbReference type="EC" id="2.7.13.3" evidence="2"/>
<comment type="catalytic activity">
    <reaction evidence="1">
        <text>ATP + protein L-histidine = ADP + protein N-phospho-L-histidine.</text>
        <dbReference type="EC" id="2.7.13.3"/>
    </reaction>
</comment>